<organism evidence="2 3">
    <name type="scientific">Fundidesulfovibrio magnetotacticus</name>
    <dbReference type="NCBI Taxonomy" id="2730080"/>
    <lineage>
        <taxon>Bacteria</taxon>
        <taxon>Pseudomonadati</taxon>
        <taxon>Thermodesulfobacteriota</taxon>
        <taxon>Desulfovibrionia</taxon>
        <taxon>Desulfovibrionales</taxon>
        <taxon>Desulfovibrionaceae</taxon>
        <taxon>Fundidesulfovibrio</taxon>
    </lineage>
</organism>
<reference evidence="2 3" key="1">
    <citation type="submission" date="2020-04" db="EMBL/GenBank/DDBJ databases">
        <authorList>
            <consortium name="Desulfovibrio sp. FSS-1 genome sequencing consortium"/>
            <person name="Shimoshige H."/>
            <person name="Kobayashi H."/>
            <person name="Maekawa T."/>
        </authorList>
    </citation>
    <scope>NUCLEOTIDE SEQUENCE [LARGE SCALE GENOMIC DNA]</scope>
    <source>
        <strain evidence="2 3">SIID29052-01</strain>
    </source>
</reference>
<gene>
    <name evidence="2" type="ORF">NNJEOMEG_01619</name>
</gene>
<sequence>MTRTQGWLLALALLVCGMAVGALGMEAWRVWFGGPFGHFGRMERLGPAAFVVERMTQDLGLSAEQGKALTPLVEEMFARTAEARKPFLEAEDAIFEEYQARIRALLTPEQARKHEEIMVRLREHRKRMLSGPPGPPPPPDGRRGPPPPPPGPAGPPPWISPGDPKGPPPPPGQ</sequence>
<name>A0A6V8LZX5_9BACT</name>
<keyword evidence="3" id="KW-1185">Reference proteome</keyword>
<accession>A0A6V8LZX5</accession>
<reference evidence="2 3" key="2">
    <citation type="submission" date="2020-05" db="EMBL/GenBank/DDBJ databases">
        <title>Draft genome sequence of Desulfovibrio sp. strainFSS-1.</title>
        <authorList>
            <person name="Shimoshige H."/>
            <person name="Kobayashi H."/>
            <person name="Maekawa T."/>
        </authorList>
    </citation>
    <scope>NUCLEOTIDE SEQUENCE [LARGE SCALE GENOMIC DNA]</scope>
    <source>
        <strain evidence="2 3">SIID29052-01</strain>
    </source>
</reference>
<comment type="caution">
    <text evidence="2">The sequence shown here is derived from an EMBL/GenBank/DDBJ whole genome shotgun (WGS) entry which is preliminary data.</text>
</comment>
<protein>
    <recommendedName>
        <fullName evidence="4">Periplasmic heavy metal sensor</fullName>
    </recommendedName>
</protein>
<dbReference type="RefSeq" id="WP_173083174.1">
    <property type="nucleotide sequence ID" value="NZ_BLTE01000006.1"/>
</dbReference>
<dbReference type="AlphaFoldDB" id="A0A6V8LZX5"/>
<dbReference type="Proteomes" id="UP000494245">
    <property type="component" value="Unassembled WGS sequence"/>
</dbReference>
<proteinExistence type="predicted"/>
<evidence type="ECO:0000313" key="3">
    <source>
        <dbReference type="Proteomes" id="UP000494245"/>
    </source>
</evidence>
<evidence type="ECO:0000256" key="1">
    <source>
        <dbReference type="SAM" id="MobiDB-lite"/>
    </source>
</evidence>
<dbReference type="EMBL" id="BLTE01000006">
    <property type="protein sequence ID" value="GFK93785.1"/>
    <property type="molecule type" value="Genomic_DNA"/>
</dbReference>
<evidence type="ECO:0008006" key="4">
    <source>
        <dbReference type="Google" id="ProtNLM"/>
    </source>
</evidence>
<feature type="region of interest" description="Disordered" evidence="1">
    <location>
        <begin position="125"/>
        <end position="173"/>
    </location>
</feature>
<feature type="compositionally biased region" description="Pro residues" evidence="1">
    <location>
        <begin position="132"/>
        <end position="173"/>
    </location>
</feature>
<evidence type="ECO:0000313" key="2">
    <source>
        <dbReference type="EMBL" id="GFK93785.1"/>
    </source>
</evidence>